<keyword evidence="8" id="KW-1185">Reference proteome</keyword>
<dbReference type="GO" id="GO:0000981">
    <property type="term" value="F:DNA-binding transcription factor activity, RNA polymerase II-specific"/>
    <property type="evidence" value="ECO:0007669"/>
    <property type="project" value="InterPro"/>
</dbReference>
<feature type="domain" description="4Fe-4S ferredoxin-type" evidence="6">
    <location>
        <begin position="49"/>
        <end position="81"/>
    </location>
</feature>
<dbReference type="SMART" id="SM00066">
    <property type="entry name" value="GAL4"/>
    <property type="match status" value="1"/>
</dbReference>
<dbReference type="InterPro" id="IPR050613">
    <property type="entry name" value="Sec_Metabolite_Reg"/>
</dbReference>
<dbReference type="AlphaFoldDB" id="A0A5C3KNK3"/>
<reference evidence="7 8" key="1">
    <citation type="journal article" date="2019" name="Nat. Ecol. Evol.">
        <title>Megaphylogeny resolves global patterns of mushroom evolution.</title>
        <authorList>
            <person name="Varga T."/>
            <person name="Krizsan K."/>
            <person name="Foldi C."/>
            <person name="Dima B."/>
            <person name="Sanchez-Garcia M."/>
            <person name="Sanchez-Ramirez S."/>
            <person name="Szollosi G.J."/>
            <person name="Szarkandi J.G."/>
            <person name="Papp V."/>
            <person name="Albert L."/>
            <person name="Andreopoulos W."/>
            <person name="Angelini C."/>
            <person name="Antonin V."/>
            <person name="Barry K.W."/>
            <person name="Bougher N.L."/>
            <person name="Buchanan P."/>
            <person name="Buyck B."/>
            <person name="Bense V."/>
            <person name="Catcheside P."/>
            <person name="Chovatia M."/>
            <person name="Cooper J."/>
            <person name="Damon W."/>
            <person name="Desjardin D."/>
            <person name="Finy P."/>
            <person name="Geml J."/>
            <person name="Haridas S."/>
            <person name="Hughes K."/>
            <person name="Justo A."/>
            <person name="Karasinski D."/>
            <person name="Kautmanova I."/>
            <person name="Kiss B."/>
            <person name="Kocsube S."/>
            <person name="Kotiranta H."/>
            <person name="LaButti K.M."/>
            <person name="Lechner B.E."/>
            <person name="Liimatainen K."/>
            <person name="Lipzen A."/>
            <person name="Lukacs Z."/>
            <person name="Mihaltcheva S."/>
            <person name="Morgado L.N."/>
            <person name="Niskanen T."/>
            <person name="Noordeloos M.E."/>
            <person name="Ohm R.A."/>
            <person name="Ortiz-Santana B."/>
            <person name="Ovrebo C."/>
            <person name="Racz N."/>
            <person name="Riley R."/>
            <person name="Savchenko A."/>
            <person name="Shiryaev A."/>
            <person name="Soop K."/>
            <person name="Spirin V."/>
            <person name="Szebenyi C."/>
            <person name="Tomsovsky M."/>
            <person name="Tulloss R.E."/>
            <person name="Uehling J."/>
            <person name="Grigoriev I.V."/>
            <person name="Vagvolgyi C."/>
            <person name="Papp T."/>
            <person name="Martin F.M."/>
            <person name="Miettinen O."/>
            <person name="Hibbett D.S."/>
            <person name="Nagy L.G."/>
        </authorList>
    </citation>
    <scope>NUCLEOTIDE SEQUENCE [LARGE SCALE GENOMIC DNA]</scope>
    <source>
        <strain evidence="7 8">CBS 121175</strain>
    </source>
</reference>
<dbReference type="GO" id="GO:0005634">
    <property type="term" value="C:nucleus"/>
    <property type="evidence" value="ECO:0007669"/>
    <property type="project" value="UniProtKB-SubCell"/>
</dbReference>
<dbReference type="Proteomes" id="UP000307440">
    <property type="component" value="Unassembled WGS sequence"/>
</dbReference>
<dbReference type="EMBL" id="ML210261">
    <property type="protein sequence ID" value="TFK21657.1"/>
    <property type="molecule type" value="Genomic_DNA"/>
</dbReference>
<evidence type="ECO:0008006" key="9">
    <source>
        <dbReference type="Google" id="ProtNLM"/>
    </source>
</evidence>
<name>A0A5C3KNK3_COPMA</name>
<dbReference type="PROSITE" id="PS00463">
    <property type="entry name" value="ZN2_CY6_FUNGAL_1"/>
    <property type="match status" value="1"/>
</dbReference>
<dbReference type="SUPFAM" id="SSF57701">
    <property type="entry name" value="Zn2/Cys6 DNA-binding domain"/>
    <property type="match status" value="1"/>
</dbReference>
<dbReference type="PROSITE" id="PS51379">
    <property type="entry name" value="4FE4S_FER_2"/>
    <property type="match status" value="1"/>
</dbReference>
<dbReference type="PANTHER" id="PTHR31001:SF56">
    <property type="entry name" value="ZN(2)-C6 FUNGAL-TYPE DOMAIN-CONTAINING PROTEIN"/>
    <property type="match status" value="1"/>
</dbReference>
<feature type="region of interest" description="Disordered" evidence="4">
    <location>
        <begin position="791"/>
        <end position="899"/>
    </location>
</feature>
<dbReference type="GO" id="GO:0008270">
    <property type="term" value="F:zinc ion binding"/>
    <property type="evidence" value="ECO:0007669"/>
    <property type="project" value="InterPro"/>
</dbReference>
<gene>
    <name evidence="7" type="ORF">FA15DRAFT_672344</name>
</gene>
<dbReference type="Pfam" id="PF00172">
    <property type="entry name" value="Zn_clus"/>
    <property type="match status" value="1"/>
</dbReference>
<dbReference type="SMART" id="SM00906">
    <property type="entry name" value="Fungal_trans"/>
    <property type="match status" value="1"/>
</dbReference>
<dbReference type="InterPro" id="IPR036864">
    <property type="entry name" value="Zn2-C6_fun-type_DNA-bd_sf"/>
</dbReference>
<dbReference type="Pfam" id="PF04082">
    <property type="entry name" value="Fungal_trans"/>
    <property type="match status" value="1"/>
</dbReference>
<evidence type="ECO:0000259" key="6">
    <source>
        <dbReference type="PROSITE" id="PS51379"/>
    </source>
</evidence>
<keyword evidence="2" id="KW-0479">Metal-binding</keyword>
<evidence type="ECO:0000313" key="7">
    <source>
        <dbReference type="EMBL" id="TFK21657.1"/>
    </source>
</evidence>
<evidence type="ECO:0000256" key="4">
    <source>
        <dbReference type="SAM" id="MobiDB-lite"/>
    </source>
</evidence>
<feature type="compositionally biased region" description="Polar residues" evidence="4">
    <location>
        <begin position="714"/>
        <end position="723"/>
    </location>
</feature>
<dbReference type="GO" id="GO:0003677">
    <property type="term" value="F:DNA binding"/>
    <property type="evidence" value="ECO:0007669"/>
    <property type="project" value="InterPro"/>
</dbReference>
<sequence>MPPEPTKSKVKRRTSRKDLDDFRFDGTHARELELKRTRGEVSCAECRRLKIKCDKQVPCQSCVRRGCVALCPNGSLSTGQGTRFVLAATEHLHKRIGNLGGRVRQLEDALATLQASHSTEPHPLLHDDLITIDEPEPEAEMTTGEAAGGQAGDVIDAFGTLSISEHGVSRFFGPTGGSESLLAAGSDSAPHDSPELSARTPESTRDSKSPMSIGDVTLFSQYFPFTPLGQPPQVQELIETHHLPPYDKALEYCDVYFEQVSWLFRGVTKEQVLDMIPVVYKRQSPSPGEEYTGPHDLALLFGIFSIASLVGHDPSVPHSDHYYQVARAALSLQPVLEKPSTVTIQTMHLLSIYNAMSGSDLKSDASMETTWSLITLASHLSLTIGLHRDSARWGLSPKMVQRRRILFWDLFVADVWQSLNTGRPPAFSLPYIDCGLPQYEDVATNLEKGFEIWQFRFAAEVVAEVSARTLTAETPSYATIMDLDRKVREFPIPESMMSKPGDDFSTAFQLCVLDHIRETVLLYIHRSFFAQAIIDHPKNPLKSPYAPSFLAAYRASSTILKSVQEHFTLWPQSSSRFWTMWTFAFSASVVFGTVVTRGPRSPLAKSAMRELEQACILFSKASVYSMRATKALPILKKLSEKARYALSAAQSDPSGDNGLHWTIKQEDTEDELAIFAGHTRFVNAKRNPDPNGAGPDRAGGSPPNQIPGTELPLSVSTAPSIRQPQPVLSHRFDPSSSNDSRMDTSETNWSDNSAAHHIPMQPGETHYDYPHSAHERPMDYNWMHSHQDIPPVRFHHASHPPEPRLSRPVQSNNPIHISPADHSQVYYSSRDEGVNVRSPSPFYPPHNQTYPSTYGHRMSTSADPPPVASSSSAGPRYLGRQPSQSYPHPHSPTTPYTSTFSSYPAAATFTSQSALPNPALADLGIASRDSRLDEKWSMFMADSGILEEFNYRPS</sequence>
<feature type="region of interest" description="Disordered" evidence="4">
    <location>
        <begin position="179"/>
        <end position="211"/>
    </location>
</feature>
<evidence type="ECO:0000256" key="1">
    <source>
        <dbReference type="ARBA" id="ARBA00004123"/>
    </source>
</evidence>
<dbReference type="InterPro" id="IPR001138">
    <property type="entry name" value="Zn2Cys6_DnaBD"/>
</dbReference>
<dbReference type="GO" id="GO:0006351">
    <property type="term" value="P:DNA-templated transcription"/>
    <property type="evidence" value="ECO:0007669"/>
    <property type="project" value="InterPro"/>
</dbReference>
<organism evidence="7 8">
    <name type="scientific">Coprinopsis marcescibilis</name>
    <name type="common">Agaric fungus</name>
    <name type="synonym">Psathyrella marcescibilis</name>
    <dbReference type="NCBI Taxonomy" id="230819"/>
    <lineage>
        <taxon>Eukaryota</taxon>
        <taxon>Fungi</taxon>
        <taxon>Dikarya</taxon>
        <taxon>Basidiomycota</taxon>
        <taxon>Agaricomycotina</taxon>
        <taxon>Agaricomycetes</taxon>
        <taxon>Agaricomycetidae</taxon>
        <taxon>Agaricales</taxon>
        <taxon>Agaricineae</taxon>
        <taxon>Psathyrellaceae</taxon>
        <taxon>Coprinopsis</taxon>
    </lineage>
</organism>
<proteinExistence type="predicted"/>
<dbReference type="OrthoDB" id="424974at2759"/>
<feature type="compositionally biased region" description="Low complexity" evidence="4">
    <location>
        <begin position="881"/>
        <end position="899"/>
    </location>
</feature>
<comment type="subcellular location">
    <subcellularLocation>
        <location evidence="1">Nucleus</location>
    </subcellularLocation>
</comment>
<evidence type="ECO:0000256" key="3">
    <source>
        <dbReference type="ARBA" id="ARBA00023242"/>
    </source>
</evidence>
<protein>
    <recommendedName>
        <fullName evidence="9">Zn(2)-C6 fungal-type domain-containing protein</fullName>
    </recommendedName>
</protein>
<dbReference type="CDD" id="cd12148">
    <property type="entry name" value="fungal_TF_MHR"/>
    <property type="match status" value="1"/>
</dbReference>
<feature type="region of interest" description="Disordered" evidence="4">
    <location>
        <begin position="681"/>
        <end position="772"/>
    </location>
</feature>
<feature type="domain" description="Zn(2)-C6 fungal-type" evidence="5">
    <location>
        <begin position="42"/>
        <end position="71"/>
    </location>
</feature>
<dbReference type="CDD" id="cd00067">
    <property type="entry name" value="GAL4"/>
    <property type="match status" value="1"/>
</dbReference>
<dbReference type="InterPro" id="IPR007219">
    <property type="entry name" value="XnlR_reg_dom"/>
</dbReference>
<dbReference type="PROSITE" id="PS50048">
    <property type="entry name" value="ZN2_CY6_FUNGAL_2"/>
    <property type="match status" value="1"/>
</dbReference>
<dbReference type="InterPro" id="IPR017896">
    <property type="entry name" value="4Fe4S_Fe-S-bd"/>
</dbReference>
<evidence type="ECO:0000313" key="8">
    <source>
        <dbReference type="Proteomes" id="UP000307440"/>
    </source>
</evidence>
<dbReference type="Gene3D" id="4.10.240.10">
    <property type="entry name" value="Zn(2)-C6 fungal-type DNA-binding domain"/>
    <property type="match status" value="1"/>
</dbReference>
<accession>A0A5C3KNK3</accession>
<keyword evidence="3" id="KW-0539">Nucleus</keyword>
<dbReference type="PANTHER" id="PTHR31001">
    <property type="entry name" value="UNCHARACTERIZED TRANSCRIPTIONAL REGULATORY PROTEIN"/>
    <property type="match status" value="1"/>
</dbReference>
<evidence type="ECO:0000259" key="5">
    <source>
        <dbReference type="PROSITE" id="PS50048"/>
    </source>
</evidence>
<feature type="compositionally biased region" description="Polar residues" evidence="4">
    <location>
        <begin position="734"/>
        <end position="753"/>
    </location>
</feature>
<evidence type="ECO:0000256" key="2">
    <source>
        <dbReference type="ARBA" id="ARBA00022723"/>
    </source>
</evidence>